<protein>
    <submittedName>
        <fullName evidence="2">Uncharacterized protein</fullName>
    </submittedName>
</protein>
<dbReference type="EMBL" id="JAXDAE010000017">
    <property type="protein sequence ID" value="MDY2588444.1"/>
    <property type="molecule type" value="Genomic_DNA"/>
</dbReference>
<accession>A0ABU5EPQ9</accession>
<organism evidence="2 3">
    <name type="scientific">Winogradskyella aquimaris</name>
    <dbReference type="NCBI Taxonomy" id="864074"/>
    <lineage>
        <taxon>Bacteria</taxon>
        <taxon>Pseudomonadati</taxon>
        <taxon>Bacteroidota</taxon>
        <taxon>Flavobacteriia</taxon>
        <taxon>Flavobacteriales</taxon>
        <taxon>Flavobacteriaceae</taxon>
        <taxon>Winogradskyella</taxon>
    </lineage>
</organism>
<reference evidence="2 3" key="1">
    <citation type="submission" date="2023-11" db="EMBL/GenBank/DDBJ databases">
        <title>Winogradskyella pelagius sp. nov., isolated from coastal sediment.</title>
        <authorList>
            <person name="Li F."/>
        </authorList>
    </citation>
    <scope>NUCLEOTIDE SEQUENCE [LARGE SCALE GENOMIC DNA]</scope>
    <source>
        <strain evidence="2 3">KCTC 23502</strain>
    </source>
</reference>
<sequence>MKKIITLGLFVFAMFLGTGSLTAQSNKIEVNKIASEKTGELIQLIKCDNDQKDQVYLALQEYTQATLDLKNAAVVKEGAVEKIKMLLDTKMQGILNETQYQRYEAYFEENLKDL</sequence>
<gene>
    <name evidence="2" type="ORF">SNF14_13930</name>
</gene>
<feature type="chain" id="PRO_5045725897" evidence="1">
    <location>
        <begin position="24"/>
        <end position="114"/>
    </location>
</feature>
<feature type="signal peptide" evidence="1">
    <location>
        <begin position="1"/>
        <end position="23"/>
    </location>
</feature>
<keyword evidence="3" id="KW-1185">Reference proteome</keyword>
<proteinExistence type="predicted"/>
<dbReference type="Proteomes" id="UP001285855">
    <property type="component" value="Unassembled WGS sequence"/>
</dbReference>
<evidence type="ECO:0000313" key="2">
    <source>
        <dbReference type="EMBL" id="MDY2588444.1"/>
    </source>
</evidence>
<evidence type="ECO:0000256" key="1">
    <source>
        <dbReference type="SAM" id="SignalP"/>
    </source>
</evidence>
<dbReference type="RefSeq" id="WP_320556790.1">
    <property type="nucleotide sequence ID" value="NZ_JAXDAE010000017.1"/>
</dbReference>
<comment type="caution">
    <text evidence="2">The sequence shown here is derived from an EMBL/GenBank/DDBJ whole genome shotgun (WGS) entry which is preliminary data.</text>
</comment>
<evidence type="ECO:0000313" key="3">
    <source>
        <dbReference type="Proteomes" id="UP001285855"/>
    </source>
</evidence>
<keyword evidence="1" id="KW-0732">Signal</keyword>
<name>A0ABU5EPQ9_9FLAO</name>